<dbReference type="EMBL" id="CP070968">
    <property type="protein sequence ID" value="QSF53133.1"/>
    <property type="molecule type" value="Genomic_DNA"/>
</dbReference>
<gene>
    <name evidence="2" type="ORF">JX001_09890</name>
</gene>
<proteinExistence type="predicted"/>
<keyword evidence="1" id="KW-1133">Transmembrane helix</keyword>
<protein>
    <submittedName>
        <fullName evidence="2">Uncharacterized protein</fullName>
    </submittedName>
</protein>
<accession>A0ABX7LJW3</accession>
<feature type="transmembrane region" description="Helical" evidence="1">
    <location>
        <begin position="12"/>
        <end position="33"/>
    </location>
</feature>
<keyword evidence="1" id="KW-0812">Transmembrane</keyword>
<keyword evidence="3" id="KW-1185">Reference proteome</keyword>
<organism evidence="2 3">
    <name type="scientific">Brevundimonas fontaquae</name>
    <dbReference type="NCBI Taxonomy" id="2813778"/>
    <lineage>
        <taxon>Bacteria</taxon>
        <taxon>Pseudomonadati</taxon>
        <taxon>Pseudomonadota</taxon>
        <taxon>Alphaproteobacteria</taxon>
        <taxon>Caulobacterales</taxon>
        <taxon>Caulobacteraceae</taxon>
        <taxon>Brevundimonas</taxon>
    </lineage>
</organism>
<dbReference type="RefSeq" id="WP_205680928.1">
    <property type="nucleotide sequence ID" value="NZ_CP070968.1"/>
</dbReference>
<reference evidence="2 3" key="1">
    <citation type="submission" date="2021-02" db="EMBL/GenBank/DDBJ databases">
        <title>Brevundimonas sp. CS1 genome sequence.</title>
        <authorList>
            <person name="Lee K."/>
            <person name="Choi Y.-J."/>
            <person name="Son H.-R."/>
        </authorList>
    </citation>
    <scope>NUCLEOTIDE SEQUENCE [LARGE SCALE GENOMIC DNA]</scope>
    <source>
        <strain evidence="2 3">CS1</strain>
    </source>
</reference>
<keyword evidence="1" id="KW-0472">Membrane</keyword>
<evidence type="ECO:0000256" key="1">
    <source>
        <dbReference type="SAM" id="Phobius"/>
    </source>
</evidence>
<sequence>MIGELLYHLHRHVRLILIAGGLMLALGVALLGYEAVRHFAEPPARPAEAGQALS</sequence>
<name>A0ABX7LJW3_9CAUL</name>
<evidence type="ECO:0000313" key="3">
    <source>
        <dbReference type="Proteomes" id="UP000662957"/>
    </source>
</evidence>
<dbReference type="Proteomes" id="UP000662957">
    <property type="component" value="Chromosome"/>
</dbReference>
<evidence type="ECO:0000313" key="2">
    <source>
        <dbReference type="EMBL" id="QSF53133.1"/>
    </source>
</evidence>